<dbReference type="AlphaFoldDB" id="A0A9D7S7V6"/>
<feature type="domain" description="Activator of Hsp90 ATPase homologue 1/2-like C-terminal" evidence="2">
    <location>
        <begin position="14"/>
        <end position="148"/>
    </location>
</feature>
<evidence type="ECO:0000313" key="4">
    <source>
        <dbReference type="Proteomes" id="UP000808349"/>
    </source>
</evidence>
<organism evidence="3 4">
    <name type="scientific">Candidatus Defluviibacterium haderslevense</name>
    <dbReference type="NCBI Taxonomy" id="2981993"/>
    <lineage>
        <taxon>Bacteria</taxon>
        <taxon>Pseudomonadati</taxon>
        <taxon>Bacteroidota</taxon>
        <taxon>Saprospiria</taxon>
        <taxon>Saprospirales</taxon>
        <taxon>Saprospiraceae</taxon>
        <taxon>Candidatus Defluviibacterium</taxon>
    </lineage>
</organism>
<name>A0A9D7S7V6_9BACT</name>
<dbReference type="Proteomes" id="UP000808349">
    <property type="component" value="Unassembled WGS sequence"/>
</dbReference>
<comment type="similarity">
    <text evidence="1">Belongs to the AHA1 family.</text>
</comment>
<sequence>MNPLVVTNQIFIHAPIESVWDTLVNPQKTKIYMFGCETISDWNIGSALLWEGEHEGNKMVFVKGYILDLQYPNKLIYSVIDPFAKMEDIPQNYLRVTYDLRSIDEHTELTVSQDGFEHAADGQKRYKDVYNDGKGWEPILIEIKKLVEHSK</sequence>
<protein>
    <submittedName>
        <fullName evidence="3">SRPBCC domain-containing protein</fullName>
    </submittedName>
</protein>
<dbReference type="InterPro" id="IPR013538">
    <property type="entry name" value="ASHA1/2-like_C"/>
</dbReference>
<gene>
    <name evidence="3" type="ORF">IPO85_04555</name>
</gene>
<dbReference type="Pfam" id="PF08327">
    <property type="entry name" value="AHSA1"/>
    <property type="match status" value="1"/>
</dbReference>
<evidence type="ECO:0000256" key="1">
    <source>
        <dbReference type="ARBA" id="ARBA00006817"/>
    </source>
</evidence>
<evidence type="ECO:0000313" key="3">
    <source>
        <dbReference type="EMBL" id="MBK9716780.1"/>
    </source>
</evidence>
<dbReference type="EMBL" id="JADKFW010000004">
    <property type="protein sequence ID" value="MBK9716780.1"/>
    <property type="molecule type" value="Genomic_DNA"/>
</dbReference>
<dbReference type="SUPFAM" id="SSF55961">
    <property type="entry name" value="Bet v1-like"/>
    <property type="match status" value="1"/>
</dbReference>
<comment type="caution">
    <text evidence="3">The sequence shown here is derived from an EMBL/GenBank/DDBJ whole genome shotgun (WGS) entry which is preliminary data.</text>
</comment>
<accession>A0A9D7S7V6</accession>
<evidence type="ECO:0000259" key="2">
    <source>
        <dbReference type="Pfam" id="PF08327"/>
    </source>
</evidence>
<proteinExistence type="inferred from homology"/>
<reference evidence="3 4" key="1">
    <citation type="submission" date="2020-10" db="EMBL/GenBank/DDBJ databases">
        <title>Connecting structure to function with the recovery of over 1000 high-quality activated sludge metagenome-assembled genomes encoding full-length rRNA genes using long-read sequencing.</title>
        <authorList>
            <person name="Singleton C.M."/>
            <person name="Petriglieri F."/>
            <person name="Kristensen J.M."/>
            <person name="Kirkegaard R.H."/>
            <person name="Michaelsen T.Y."/>
            <person name="Andersen M.H."/>
            <person name="Karst S.M."/>
            <person name="Dueholm M.S."/>
            <person name="Nielsen P.H."/>
            <person name="Albertsen M."/>
        </authorList>
    </citation>
    <scope>NUCLEOTIDE SEQUENCE [LARGE SCALE GENOMIC DNA]</scope>
    <source>
        <strain evidence="3">Ribe_18-Q3-R11-54_BAT3C.373</strain>
    </source>
</reference>
<dbReference type="InterPro" id="IPR023393">
    <property type="entry name" value="START-like_dom_sf"/>
</dbReference>
<dbReference type="Gene3D" id="3.30.530.20">
    <property type="match status" value="1"/>
</dbReference>